<name>A0AA38LVD4_9TREE</name>
<dbReference type="InterPro" id="IPR000073">
    <property type="entry name" value="AB_hydrolase_1"/>
</dbReference>
<dbReference type="Gene3D" id="3.40.50.1820">
    <property type="entry name" value="alpha/beta hydrolase"/>
    <property type="match status" value="1"/>
</dbReference>
<accession>A0AA38LVD4</accession>
<dbReference type="GeneID" id="77732825"/>
<evidence type="ECO:0000259" key="1">
    <source>
        <dbReference type="Pfam" id="PF12697"/>
    </source>
</evidence>
<dbReference type="GO" id="GO:0052651">
    <property type="term" value="P:monoacylglycerol catabolic process"/>
    <property type="evidence" value="ECO:0007669"/>
    <property type="project" value="TreeGrafter"/>
</dbReference>
<dbReference type="GO" id="GO:0047372">
    <property type="term" value="F:monoacylglycerol lipase activity"/>
    <property type="evidence" value="ECO:0007669"/>
    <property type="project" value="TreeGrafter"/>
</dbReference>
<dbReference type="GO" id="GO:0006660">
    <property type="term" value="P:phosphatidylserine catabolic process"/>
    <property type="evidence" value="ECO:0007669"/>
    <property type="project" value="TreeGrafter"/>
</dbReference>
<evidence type="ECO:0000313" key="3">
    <source>
        <dbReference type="Proteomes" id="UP001164286"/>
    </source>
</evidence>
<dbReference type="RefSeq" id="XP_052946872.1">
    <property type="nucleotide sequence ID" value="XM_053093620.1"/>
</dbReference>
<dbReference type="GO" id="GO:0005789">
    <property type="term" value="C:endoplasmic reticulum membrane"/>
    <property type="evidence" value="ECO:0007669"/>
    <property type="project" value="TreeGrafter"/>
</dbReference>
<feature type="domain" description="AB hydrolase-1" evidence="1">
    <location>
        <begin position="95"/>
        <end position="237"/>
    </location>
</feature>
<gene>
    <name evidence="2" type="ORF">MKK02DRAFT_45805</name>
</gene>
<dbReference type="AlphaFoldDB" id="A0AA38LVD4"/>
<proteinExistence type="predicted"/>
<reference evidence="2" key="1">
    <citation type="journal article" date="2022" name="G3 (Bethesda)">
        <title>High quality genome of the basidiomycete yeast Dioszegia hungarica PDD-24b-2 isolated from cloud water.</title>
        <authorList>
            <person name="Jarrige D."/>
            <person name="Haridas S."/>
            <person name="Bleykasten-Grosshans C."/>
            <person name="Joly M."/>
            <person name="Nadalig T."/>
            <person name="Sancelme M."/>
            <person name="Vuilleumier S."/>
            <person name="Grigoriev I.V."/>
            <person name="Amato P."/>
            <person name="Bringel F."/>
        </authorList>
    </citation>
    <scope>NUCLEOTIDE SEQUENCE</scope>
    <source>
        <strain evidence="2">PDD-24b-2</strain>
    </source>
</reference>
<comment type="caution">
    <text evidence="2">The sequence shown here is derived from an EMBL/GenBank/DDBJ whole genome shotgun (WGS) entry which is preliminary data.</text>
</comment>
<dbReference type="PANTHER" id="PTHR12277:SF194">
    <property type="entry name" value="FI04476P"/>
    <property type="match status" value="1"/>
</dbReference>
<organism evidence="2 3">
    <name type="scientific">Dioszegia hungarica</name>
    <dbReference type="NCBI Taxonomy" id="4972"/>
    <lineage>
        <taxon>Eukaryota</taxon>
        <taxon>Fungi</taxon>
        <taxon>Dikarya</taxon>
        <taxon>Basidiomycota</taxon>
        <taxon>Agaricomycotina</taxon>
        <taxon>Tremellomycetes</taxon>
        <taxon>Tremellales</taxon>
        <taxon>Bulleribasidiaceae</taxon>
        <taxon>Dioszegia</taxon>
    </lineage>
</organism>
<dbReference type="PANTHER" id="PTHR12277">
    <property type="entry name" value="ALPHA/BETA HYDROLASE DOMAIN-CONTAINING PROTEIN"/>
    <property type="match status" value="1"/>
</dbReference>
<sequence>MLPLLLYTLVFGIAIFIALAIVCLPPVQREQCNLQADVVAAKTRNFYLETADGKRIGIWHILPRSVYQTVTGGLPPREPFGKEVYEKALTQRPTILFFHGNAANRAVPYRIRIYTALSQQLDCNVIVTDYRGFGDSTGNPTPVGLIIDARTVYDYVTSTIDRQRIPRQGDAEAGKADILLMGHSLGTGVICLTERLRAVVLVSPFTSMMDVIQDYTTLAFLHFMARLGRIPGVAPFLKFAVKHQFESIVALPHICPTIPILLMHARNDWTIPITHSRRLFQTLRDREGPDADPADVVEMEVPHWGLVSTFKGKGGGEVMFWEGELGGHNDLGWTEGGLDLIKRIARI</sequence>
<dbReference type="InterPro" id="IPR029058">
    <property type="entry name" value="AB_hydrolase_fold"/>
</dbReference>
<evidence type="ECO:0000313" key="2">
    <source>
        <dbReference type="EMBL" id="KAI9637095.1"/>
    </source>
</evidence>
<protein>
    <submittedName>
        <fullName evidence="2">Alpha/Beta hydrolase protein</fullName>
    </submittedName>
</protein>
<keyword evidence="3" id="KW-1185">Reference proteome</keyword>
<dbReference type="SUPFAM" id="SSF53474">
    <property type="entry name" value="alpha/beta-Hydrolases"/>
    <property type="match status" value="1"/>
</dbReference>
<dbReference type="GO" id="GO:0004622">
    <property type="term" value="F:phosphatidylcholine lysophospholipase activity"/>
    <property type="evidence" value="ECO:0007669"/>
    <property type="project" value="TreeGrafter"/>
</dbReference>
<keyword evidence="2" id="KW-0378">Hydrolase</keyword>
<dbReference type="Pfam" id="PF12697">
    <property type="entry name" value="Abhydrolase_6"/>
    <property type="match status" value="1"/>
</dbReference>
<dbReference type="EMBL" id="JAKWFO010000005">
    <property type="protein sequence ID" value="KAI9637095.1"/>
    <property type="molecule type" value="Genomic_DNA"/>
</dbReference>
<dbReference type="Proteomes" id="UP001164286">
    <property type="component" value="Unassembled WGS sequence"/>
</dbReference>